<reference evidence="3" key="1">
    <citation type="journal article" date="2019" name="Int. J. Syst. Evol. Microbiol.">
        <title>The Global Catalogue of Microorganisms (GCM) 10K type strain sequencing project: providing services to taxonomists for standard genome sequencing and annotation.</title>
        <authorList>
            <consortium name="The Broad Institute Genomics Platform"/>
            <consortium name="The Broad Institute Genome Sequencing Center for Infectious Disease"/>
            <person name="Wu L."/>
            <person name="Ma J."/>
        </authorList>
    </citation>
    <scope>NUCLEOTIDE SEQUENCE [LARGE SCALE GENOMIC DNA]</scope>
    <source>
        <strain evidence="3">JCM 17925</strain>
    </source>
</reference>
<dbReference type="InterPro" id="IPR037473">
    <property type="entry name" value="Lcp-like"/>
</dbReference>
<gene>
    <name evidence="2" type="ORF">GCM10023187_31640</name>
</gene>
<dbReference type="PANTHER" id="PTHR37539">
    <property type="entry name" value="SECRETED PROTEIN-RELATED"/>
    <property type="match status" value="1"/>
</dbReference>
<evidence type="ECO:0000259" key="1">
    <source>
        <dbReference type="Pfam" id="PF09995"/>
    </source>
</evidence>
<dbReference type="InterPro" id="IPR046037">
    <property type="entry name" value="DUF5995"/>
</dbReference>
<dbReference type="EMBL" id="BAABHB010000006">
    <property type="protein sequence ID" value="GAA4409010.1"/>
    <property type="molecule type" value="Genomic_DNA"/>
</dbReference>
<evidence type="ECO:0000313" key="2">
    <source>
        <dbReference type="EMBL" id="GAA4409010.1"/>
    </source>
</evidence>
<name>A0ABP8KKV6_9BACT</name>
<dbReference type="RefSeq" id="WP_345268789.1">
    <property type="nucleotide sequence ID" value="NZ_BAABHB010000006.1"/>
</dbReference>
<dbReference type="PANTHER" id="PTHR37539:SF1">
    <property type="entry name" value="ER-BOUND OXYGENASE MPAB_MPAB'_RUBBER OXYGENASE CATALYTIC DOMAIN-CONTAINING PROTEIN"/>
    <property type="match status" value="1"/>
</dbReference>
<dbReference type="Pfam" id="PF19458">
    <property type="entry name" value="DUF5995"/>
    <property type="match status" value="1"/>
</dbReference>
<evidence type="ECO:0000313" key="3">
    <source>
        <dbReference type="Proteomes" id="UP001500936"/>
    </source>
</evidence>
<sequence length="650" mass="74452">MRSTTWTDDYLWRKRLEGDPPADEVISTLLARNQKGEIDQIFQMLVRNRDFPNPAFDALPDDVKRVVEDYFLATRTLPDWADPFKLMVAADVFRQYGPKILLVLLCKSLPTCYTGWRGAKVLYQTGRMRARDGMPDAFTRRVMETTQFVVNIMQRNSFEHDGKAVLTIQKVRLMHAIIRYFAQERGWDTQTYGVPINQEDLTGTLLSFTVVIVDGLKQLDIELTPEESEAYFHMWRVVGYLMGVDDELNSEDEEDCRYLMNAILEQQAGPSGEGAELTRACIDMMDSRLSFGRRRTVAHTFVRFFIGDRFADMLQVAPNDPDGESFKLDAVQWLDKRFRGISERNVLLAAMGRSLSSRVIEMVLNQHTSKVEPFRLPSALTDSWQQIEPDFRIPPVLDIQEALFYFDKLTRHFKAQNNPMGLFTAVYLLVTQRVAEGIRLGIFDNPAMMEEVDVRFSILYFNAINHYFDGDPAAAPWQVSFEAARRPLIANQHIFAACNAHISFDLPQVVSDLFPGEKIQAFYGDFLKMNELFDDMYTQMNDSMARVFRPFGTVLRYLDDQVLATERALMRQGRERAWQSSVRLAGASSPEERRQLIAELEQESAALGRKLVTPSWPLNWTLSLIARSETGTVAQKIDVMLRSALLPAVS</sequence>
<comment type="caution">
    <text evidence="2">The sequence shown here is derived from an EMBL/GenBank/DDBJ whole genome shotgun (WGS) entry which is preliminary data.</text>
</comment>
<keyword evidence="3" id="KW-1185">Reference proteome</keyword>
<feature type="domain" description="ER-bound oxygenase mpaB/mpaB'/Rubber oxygenase catalytic" evidence="1">
    <location>
        <begin position="121"/>
        <end position="319"/>
    </location>
</feature>
<organism evidence="2 3">
    <name type="scientific">Nibrella viscosa</name>
    <dbReference type="NCBI Taxonomy" id="1084524"/>
    <lineage>
        <taxon>Bacteria</taxon>
        <taxon>Pseudomonadati</taxon>
        <taxon>Bacteroidota</taxon>
        <taxon>Cytophagia</taxon>
        <taxon>Cytophagales</taxon>
        <taxon>Spirosomataceae</taxon>
        <taxon>Nibrella</taxon>
    </lineage>
</organism>
<accession>A0ABP8KKV6</accession>
<dbReference type="Pfam" id="PF09995">
    <property type="entry name" value="MPAB_Lcp_cat"/>
    <property type="match status" value="1"/>
</dbReference>
<proteinExistence type="predicted"/>
<dbReference type="Proteomes" id="UP001500936">
    <property type="component" value="Unassembled WGS sequence"/>
</dbReference>
<protein>
    <recommendedName>
        <fullName evidence="1">ER-bound oxygenase mpaB/mpaB'/Rubber oxygenase catalytic domain-containing protein</fullName>
    </recommendedName>
</protein>
<dbReference type="InterPro" id="IPR018713">
    <property type="entry name" value="MPAB/Lcp_cat_dom"/>
</dbReference>